<dbReference type="AlphaFoldDB" id="A0A7C1K0B9"/>
<dbReference type="InterPro" id="IPR010187">
    <property type="entry name" value="Various_sel_PB"/>
</dbReference>
<dbReference type="EMBL" id="DSMG01000100">
    <property type="protein sequence ID" value="HDX31829.1"/>
    <property type="molecule type" value="Genomic_DNA"/>
</dbReference>
<comment type="caution">
    <text evidence="3">The sequence shown here is derived from an EMBL/GenBank/DDBJ whole genome shotgun (WGS) entry which is preliminary data.</text>
</comment>
<accession>A0A7C1K0B9</accession>
<evidence type="ECO:0000256" key="2">
    <source>
        <dbReference type="ARBA" id="ARBA00023002"/>
    </source>
</evidence>
<name>A0A7C1K0B9_9CHLR</name>
<evidence type="ECO:0000313" key="3">
    <source>
        <dbReference type="EMBL" id="HDX31829.1"/>
    </source>
</evidence>
<protein>
    <submittedName>
        <fullName evidence="3">Uncharacterized protein</fullName>
    </submittedName>
</protein>
<evidence type="ECO:0000256" key="1">
    <source>
        <dbReference type="ARBA" id="ARBA00022933"/>
    </source>
</evidence>
<reference evidence="3" key="1">
    <citation type="journal article" date="2020" name="mSystems">
        <title>Genome- and Community-Level Interaction Insights into Carbon Utilization and Element Cycling Functions of Hydrothermarchaeota in Hydrothermal Sediment.</title>
        <authorList>
            <person name="Zhou Z."/>
            <person name="Liu Y."/>
            <person name="Xu W."/>
            <person name="Pan J."/>
            <person name="Luo Z.H."/>
            <person name="Li M."/>
        </authorList>
    </citation>
    <scope>NUCLEOTIDE SEQUENCE [LARGE SCALE GENOMIC DNA]</scope>
    <source>
        <strain evidence="3">SpSt-289</strain>
    </source>
</reference>
<gene>
    <name evidence="3" type="ORF">ENQ20_10115</name>
</gene>
<proteinExistence type="predicted"/>
<dbReference type="Pfam" id="PF07355">
    <property type="entry name" value="GRDB"/>
    <property type="match status" value="1"/>
</dbReference>
<dbReference type="GO" id="GO:0050485">
    <property type="term" value="F:oxidoreductase activity, acting on X-H and Y-H to form an X-Y bond, with a disulfide as acceptor"/>
    <property type="evidence" value="ECO:0007669"/>
    <property type="project" value="InterPro"/>
</dbReference>
<keyword evidence="2" id="KW-0560">Oxidoreductase</keyword>
<sequence length="232" mass="25752">MEDGGVEAMTTPIKSVNRSVSRLYKARRIVRRGQHARQMEAGTLARPDNRAILNTMSERKTWFERMMNRIYAIPSVAQLWASRAAQRSAALVAGDGSIPFTRLHKPLSAARGILITTGGVHLKTQPPFDMENSDGDASYREIPDNVAPDEITITHKYYDHRDADADLNVIFPLAHFHDLVRQGVIGSLASRHFGFMGHIEGEQLAILMKYSAPEVAAKLRAEGVDFAFLTPA</sequence>
<organism evidence="3">
    <name type="scientific">Caldilinea aerophila</name>
    <dbReference type="NCBI Taxonomy" id="133453"/>
    <lineage>
        <taxon>Bacteria</taxon>
        <taxon>Bacillati</taxon>
        <taxon>Chloroflexota</taxon>
        <taxon>Caldilineae</taxon>
        <taxon>Caldilineales</taxon>
        <taxon>Caldilineaceae</taxon>
        <taxon>Caldilinea</taxon>
    </lineage>
</organism>
<keyword evidence="1" id="KW-0712">Selenocysteine</keyword>